<name>A0A1B6DK08_9HEMI</name>
<organism evidence="2">
    <name type="scientific">Clastoptera arizonana</name>
    <name type="common">Arizona spittle bug</name>
    <dbReference type="NCBI Taxonomy" id="38151"/>
    <lineage>
        <taxon>Eukaryota</taxon>
        <taxon>Metazoa</taxon>
        <taxon>Ecdysozoa</taxon>
        <taxon>Arthropoda</taxon>
        <taxon>Hexapoda</taxon>
        <taxon>Insecta</taxon>
        <taxon>Pterygota</taxon>
        <taxon>Neoptera</taxon>
        <taxon>Paraneoptera</taxon>
        <taxon>Hemiptera</taxon>
        <taxon>Auchenorrhyncha</taxon>
        <taxon>Cercopoidea</taxon>
        <taxon>Clastopteridae</taxon>
        <taxon>Clastoptera</taxon>
    </lineage>
</organism>
<gene>
    <name evidence="2" type="ORF">g.45756</name>
</gene>
<keyword evidence="1" id="KW-0732">Signal</keyword>
<accession>A0A1B6DK08</accession>
<proteinExistence type="predicted"/>
<dbReference type="AlphaFoldDB" id="A0A1B6DK08"/>
<evidence type="ECO:0000313" key="2">
    <source>
        <dbReference type="EMBL" id="JAS26029.1"/>
    </source>
</evidence>
<feature type="chain" id="PRO_5008581323" evidence="1">
    <location>
        <begin position="23"/>
        <end position="168"/>
    </location>
</feature>
<evidence type="ECO:0000256" key="1">
    <source>
        <dbReference type="SAM" id="SignalP"/>
    </source>
</evidence>
<reference evidence="2" key="1">
    <citation type="submission" date="2015-12" db="EMBL/GenBank/DDBJ databases">
        <title>De novo transcriptome assembly of four potential Pierce s Disease insect vectors from Arizona vineyards.</title>
        <authorList>
            <person name="Tassone E.E."/>
        </authorList>
    </citation>
    <scope>NUCLEOTIDE SEQUENCE</scope>
</reference>
<sequence>MKNIIFLKYLLFSFVILKICCGSKETDEIDDKNLPQVLIDLGKKLLEELLYPKYINGTYLLEDLFDYYNNLDDIQELIDSDDFDRAITGKELYKILFEKGGPPILKIEFDYEKLAKKYSWIKNGKDIIYVQQIIADIKDLWKTIGIKTLKIMSESTITTYITKSTYRY</sequence>
<protein>
    <submittedName>
        <fullName evidence="2">Uncharacterized protein</fullName>
    </submittedName>
</protein>
<feature type="signal peptide" evidence="1">
    <location>
        <begin position="1"/>
        <end position="22"/>
    </location>
</feature>
<dbReference type="EMBL" id="GEDC01011269">
    <property type="protein sequence ID" value="JAS26029.1"/>
    <property type="molecule type" value="Transcribed_RNA"/>
</dbReference>